<dbReference type="EMBL" id="KF752584">
    <property type="protein sequence ID" value="AHH81923.1"/>
    <property type="molecule type" value="Genomic_DNA"/>
</dbReference>
<organism evidence="1">
    <name type="scientific">uncultured bacterium pAB2</name>
    <dbReference type="NCBI Taxonomy" id="1448270"/>
    <lineage>
        <taxon>Bacteria</taxon>
        <taxon>environmental samples</taxon>
    </lineage>
</organism>
<evidence type="ECO:0000313" key="1">
    <source>
        <dbReference type="EMBL" id="AHH81923.1"/>
    </source>
</evidence>
<dbReference type="AlphaFoldDB" id="W5VJQ5"/>
<proteinExistence type="predicted"/>
<protein>
    <submittedName>
        <fullName evidence="1">Uncharacterized protein</fullName>
    </submittedName>
</protein>
<reference evidence="1" key="1">
    <citation type="submission" date="2013-10" db="EMBL/GenBank/DDBJ databases">
        <title>Metagenomics reveals new arsenic resistant genes.</title>
        <authorList>
            <person name="Sharma R."/>
        </authorList>
    </citation>
    <scope>NUCLEOTIDE SEQUENCE</scope>
</reference>
<sequence>MLAAEFTGGYPSFGFAENTDDLFVGKTLLHGDVLMWLMKTLLTSGCTNQRGAGQMAKAGLDGT</sequence>
<name>W5VJQ5_9BACT</name>
<accession>W5VJQ5</accession>